<sequence>MLTSIRSATANIRSATANARYTAYFATGSLDYTVTGDLACCRLGYLLVLSCAFRLIFPCGLSGHFRTFVDHFDPELGEGALVKRETFD</sequence>
<dbReference type="AlphaFoldDB" id="A0A101M366"/>
<geneLocation type="mitochondrion" evidence="1"/>
<gene>
    <name evidence="1" type="ORF">ABT39_MTgene44</name>
</gene>
<reference evidence="1" key="1">
    <citation type="journal article" date="2015" name="Genome Biol. Evol.">
        <title>Organellar Genomes of White Spruce (Picea glauca): Assembly and Annotation.</title>
        <authorList>
            <person name="Jackman S.D."/>
            <person name="Warren R.L."/>
            <person name="Gibb E.A."/>
            <person name="Vandervalk B.P."/>
            <person name="Mohamadi H."/>
            <person name="Chu J."/>
            <person name="Raymond A."/>
            <person name="Pleasance S."/>
            <person name="Coope R."/>
            <person name="Wildung M.R."/>
            <person name="Ritland C.E."/>
            <person name="Bousquet J."/>
            <person name="Jones S.J."/>
            <person name="Bohlmann J."/>
            <person name="Birol I."/>
        </authorList>
    </citation>
    <scope>NUCLEOTIDE SEQUENCE [LARGE SCALE GENOMIC DNA]</scope>
    <source>
        <tissue evidence="1">Flushing bud</tissue>
    </source>
</reference>
<comment type="caution">
    <text evidence="1">The sequence shown here is derived from an EMBL/GenBank/DDBJ whole genome shotgun (WGS) entry which is preliminary data.</text>
</comment>
<proteinExistence type="predicted"/>
<keyword evidence="1" id="KW-0496">Mitochondrion</keyword>
<protein>
    <submittedName>
        <fullName evidence="1">Uncharacterized protein</fullName>
    </submittedName>
</protein>
<organism evidence="1">
    <name type="scientific">Picea glauca</name>
    <name type="common">White spruce</name>
    <name type="synonym">Pinus glauca</name>
    <dbReference type="NCBI Taxonomy" id="3330"/>
    <lineage>
        <taxon>Eukaryota</taxon>
        <taxon>Viridiplantae</taxon>
        <taxon>Streptophyta</taxon>
        <taxon>Embryophyta</taxon>
        <taxon>Tracheophyta</taxon>
        <taxon>Spermatophyta</taxon>
        <taxon>Pinopsida</taxon>
        <taxon>Pinidae</taxon>
        <taxon>Conifers I</taxon>
        <taxon>Pinales</taxon>
        <taxon>Pinaceae</taxon>
        <taxon>Picea</taxon>
    </lineage>
</organism>
<accession>A0A101M366</accession>
<dbReference type="EMBL" id="LKAM01000001">
    <property type="protein sequence ID" value="KUM50201.1"/>
    <property type="molecule type" value="Genomic_DNA"/>
</dbReference>
<name>A0A101M366_PICGL</name>
<evidence type="ECO:0000313" key="1">
    <source>
        <dbReference type="EMBL" id="KUM50201.1"/>
    </source>
</evidence>